<reference evidence="2 3" key="1">
    <citation type="submission" date="2024-09" db="EMBL/GenBank/DDBJ databases">
        <title>Chromosome-scale assembly of Riccia fluitans.</title>
        <authorList>
            <person name="Paukszto L."/>
            <person name="Sawicki J."/>
            <person name="Karawczyk K."/>
            <person name="Piernik-Szablinska J."/>
            <person name="Szczecinska M."/>
            <person name="Mazdziarz M."/>
        </authorList>
    </citation>
    <scope>NUCLEOTIDE SEQUENCE [LARGE SCALE GENOMIC DNA]</scope>
    <source>
        <strain evidence="2">Rf_01</strain>
        <tissue evidence="2">Aerial parts of the thallus</tissue>
    </source>
</reference>
<organism evidence="2 3">
    <name type="scientific">Riccia fluitans</name>
    <dbReference type="NCBI Taxonomy" id="41844"/>
    <lineage>
        <taxon>Eukaryota</taxon>
        <taxon>Viridiplantae</taxon>
        <taxon>Streptophyta</taxon>
        <taxon>Embryophyta</taxon>
        <taxon>Marchantiophyta</taxon>
        <taxon>Marchantiopsida</taxon>
        <taxon>Marchantiidae</taxon>
        <taxon>Marchantiales</taxon>
        <taxon>Ricciaceae</taxon>
        <taxon>Riccia</taxon>
    </lineage>
</organism>
<feature type="domain" description="Tf2-1-like SH3-like" evidence="1">
    <location>
        <begin position="63"/>
        <end position="101"/>
    </location>
</feature>
<dbReference type="EMBL" id="JBHFFA010000003">
    <property type="protein sequence ID" value="KAL2632784.1"/>
    <property type="molecule type" value="Genomic_DNA"/>
</dbReference>
<keyword evidence="3" id="KW-1185">Reference proteome</keyword>
<dbReference type="InterPro" id="IPR056924">
    <property type="entry name" value="SH3_Tf2-1"/>
</dbReference>
<proteinExistence type="predicted"/>
<evidence type="ECO:0000259" key="1">
    <source>
        <dbReference type="Pfam" id="PF24626"/>
    </source>
</evidence>
<evidence type="ECO:0000313" key="3">
    <source>
        <dbReference type="Proteomes" id="UP001605036"/>
    </source>
</evidence>
<dbReference type="Pfam" id="PF24626">
    <property type="entry name" value="SH3_Tf2-1"/>
    <property type="match status" value="1"/>
</dbReference>
<comment type="caution">
    <text evidence="2">The sequence shown here is derived from an EMBL/GenBank/DDBJ whole genome shotgun (WGS) entry which is preliminary data.</text>
</comment>
<dbReference type="AlphaFoldDB" id="A0ABD1YSR3"/>
<protein>
    <recommendedName>
        <fullName evidence="1">Tf2-1-like SH3-like domain-containing protein</fullName>
    </recommendedName>
</protein>
<accession>A0ABD1YSR3</accession>
<evidence type="ECO:0000313" key="2">
    <source>
        <dbReference type="EMBL" id="KAL2632784.1"/>
    </source>
</evidence>
<dbReference type="Proteomes" id="UP001605036">
    <property type="component" value="Unassembled WGS sequence"/>
</dbReference>
<sequence length="137" mass="15997">MADWVENLDLIEFTYNDSKNSSTRFIPSAHGGGLFMNPDDVLDMIQKRAHVLAVARENMRLAQGPFEIMEKLTPVSYRLKFPASMRKYHDVLHTMYLKKFHKDDLVLLEHMQKWQPAMESLPNLDDMELTQVLGEHH</sequence>
<gene>
    <name evidence="2" type="ORF">R1flu_004263</name>
</gene>
<name>A0ABD1YSR3_9MARC</name>